<evidence type="ECO:0000313" key="4">
    <source>
        <dbReference type="Proteomes" id="UP000619743"/>
    </source>
</evidence>
<evidence type="ECO:0000259" key="2">
    <source>
        <dbReference type="Pfam" id="PF06468"/>
    </source>
</evidence>
<accession>A0A8J2XNB0</accession>
<feature type="chain" id="PRO_5035165015" description="Spondin domain-containing protein" evidence="1">
    <location>
        <begin position="19"/>
        <end position="237"/>
    </location>
</feature>
<protein>
    <recommendedName>
        <fullName evidence="2">Spondin domain-containing protein</fullName>
    </recommendedName>
</protein>
<dbReference type="InterPro" id="IPR009465">
    <property type="entry name" value="Spondin_N"/>
</dbReference>
<evidence type="ECO:0000313" key="3">
    <source>
        <dbReference type="EMBL" id="GGA70470.1"/>
    </source>
</evidence>
<dbReference type="Gene3D" id="2.60.40.2130">
    <property type="entry name" value="F-spondin domain"/>
    <property type="match status" value="1"/>
</dbReference>
<dbReference type="EMBL" id="BMDX01000003">
    <property type="protein sequence ID" value="GGA70470.1"/>
    <property type="molecule type" value="Genomic_DNA"/>
</dbReference>
<proteinExistence type="predicted"/>
<feature type="domain" description="Spondin" evidence="2">
    <location>
        <begin position="55"/>
        <end position="171"/>
    </location>
</feature>
<keyword evidence="4" id="KW-1185">Reference proteome</keyword>
<name>A0A8J2XNB0_9GAMM</name>
<feature type="signal peptide" evidence="1">
    <location>
        <begin position="1"/>
        <end position="18"/>
    </location>
</feature>
<keyword evidence="1" id="KW-0732">Signal</keyword>
<dbReference type="RefSeq" id="WP_087504706.1">
    <property type="nucleotide sequence ID" value="NZ_BMDX01000003.1"/>
</dbReference>
<dbReference type="InterPro" id="IPR038678">
    <property type="entry name" value="Spondin_N_sf"/>
</dbReference>
<dbReference type="AlphaFoldDB" id="A0A8J2XNB0"/>
<sequence length="237" mass="24734">MNNYLVSGLAIATSLALAGCGGSSNNSASTQDTDMDMTPVYEYQVTVVNLTAAQPFSPLAVVLHGSDQMLWRIGEAASDGIEMMAESGDNSVLLDAVAGLPVSAGAGIIMPGTSETVMISTEDMAMMRLTATTMLVNTNDAFAGVNSVDISALANNESMTWYLNTYDAGTEFNSETAASIPGPAGGGEGFSAIRDDVMNKISRHPGLVTQADDSMSALSPWHRFDSIVGKVTVTRMN</sequence>
<dbReference type="NCBIfam" id="NF038123">
    <property type="entry name" value="NF038123_dom"/>
    <property type="match status" value="1"/>
</dbReference>
<evidence type="ECO:0000256" key="1">
    <source>
        <dbReference type="SAM" id="SignalP"/>
    </source>
</evidence>
<gene>
    <name evidence="3" type="ORF">GCM10011369_10210</name>
</gene>
<comment type="caution">
    <text evidence="3">The sequence shown here is derived from an EMBL/GenBank/DDBJ whole genome shotgun (WGS) entry which is preliminary data.</text>
</comment>
<dbReference type="OrthoDB" id="5188840at2"/>
<reference evidence="4" key="1">
    <citation type="journal article" date="2019" name="Int. J. Syst. Evol. Microbiol.">
        <title>The Global Catalogue of Microorganisms (GCM) 10K type strain sequencing project: providing services to taxonomists for standard genome sequencing and annotation.</title>
        <authorList>
            <consortium name="The Broad Institute Genomics Platform"/>
            <consortium name="The Broad Institute Genome Sequencing Center for Infectious Disease"/>
            <person name="Wu L."/>
            <person name="Ma J."/>
        </authorList>
    </citation>
    <scope>NUCLEOTIDE SEQUENCE [LARGE SCALE GENOMIC DNA]</scope>
    <source>
        <strain evidence="4">CGMCC 1.10130</strain>
    </source>
</reference>
<dbReference type="Pfam" id="PF06468">
    <property type="entry name" value="Spond_N"/>
    <property type="match status" value="1"/>
</dbReference>
<dbReference type="Proteomes" id="UP000619743">
    <property type="component" value="Unassembled WGS sequence"/>
</dbReference>
<organism evidence="3 4">
    <name type="scientific">Neiella marina</name>
    <dbReference type="NCBI Taxonomy" id="508461"/>
    <lineage>
        <taxon>Bacteria</taxon>
        <taxon>Pseudomonadati</taxon>
        <taxon>Pseudomonadota</taxon>
        <taxon>Gammaproteobacteria</taxon>
        <taxon>Alteromonadales</taxon>
        <taxon>Echinimonadaceae</taxon>
        <taxon>Neiella</taxon>
    </lineage>
</organism>